<evidence type="ECO:0000313" key="2">
    <source>
        <dbReference type="Proteomes" id="UP000321790"/>
    </source>
</evidence>
<name>A0A5C7B7N0_9FLAO</name>
<accession>A0A5C7B7N0</accession>
<dbReference type="AlphaFoldDB" id="A0A5C7B7N0"/>
<organism evidence="1 2">
    <name type="scientific">Seonamhaeicola algicola</name>
    <dbReference type="NCBI Taxonomy" id="1719036"/>
    <lineage>
        <taxon>Bacteria</taxon>
        <taxon>Pseudomonadati</taxon>
        <taxon>Bacteroidota</taxon>
        <taxon>Flavobacteriia</taxon>
        <taxon>Flavobacteriales</taxon>
        <taxon>Flavobacteriaceae</taxon>
    </lineage>
</organism>
<dbReference type="SUPFAM" id="SSF56935">
    <property type="entry name" value="Porins"/>
    <property type="match status" value="1"/>
</dbReference>
<keyword evidence="2" id="KW-1185">Reference proteome</keyword>
<comment type="caution">
    <text evidence="1">The sequence shown here is derived from an EMBL/GenBank/DDBJ whole genome shotgun (WGS) entry which is preliminary data.</text>
</comment>
<proteinExistence type="predicted"/>
<dbReference type="EMBL" id="VOSC01000007">
    <property type="protein sequence ID" value="TXE13852.1"/>
    <property type="molecule type" value="Genomic_DNA"/>
</dbReference>
<dbReference type="RefSeq" id="WP_147130879.1">
    <property type="nucleotide sequence ID" value="NZ_VOSC01000007.1"/>
</dbReference>
<protein>
    <recommendedName>
        <fullName evidence="3">DUF481 domain-containing protein</fullName>
    </recommendedName>
</protein>
<dbReference type="Proteomes" id="UP000321790">
    <property type="component" value="Unassembled WGS sequence"/>
</dbReference>
<dbReference type="OrthoDB" id="956577at2"/>
<evidence type="ECO:0008006" key="3">
    <source>
        <dbReference type="Google" id="ProtNLM"/>
    </source>
</evidence>
<reference evidence="2" key="1">
    <citation type="submission" date="2019-08" db="EMBL/GenBank/DDBJ databases">
        <title>Seonamhaeicola sediminis sp. nov., isolated from marine sediment.</title>
        <authorList>
            <person name="Cao W.R."/>
        </authorList>
    </citation>
    <scope>NUCLEOTIDE SEQUENCE [LARGE SCALE GENOMIC DNA]</scope>
    <source>
        <strain evidence="2">Gy8</strain>
    </source>
</reference>
<sequence length="206" mass="24312">MKRLAFFIYFALFGIFLLQSQNTRFSPELMFGNRSVAYQHYIGYELSKKWSINNITLFDTEYNNDRNNIFFIRNMLSYSINKSFKANIAFGVKNPGGFNTITLQYNLNTQNFSLNYNIGTTYQNGFTLEQSLILNYSKRINTYYEFFTRLFTVMNTNLKYLDRGIQQLRIGIKKEALHVSLAINLDQFKKAEKTLENFGIAFKYNF</sequence>
<evidence type="ECO:0000313" key="1">
    <source>
        <dbReference type="EMBL" id="TXE13852.1"/>
    </source>
</evidence>
<gene>
    <name evidence="1" type="ORF">FUA26_01880</name>
</gene>